<feature type="compositionally biased region" description="Acidic residues" evidence="1">
    <location>
        <begin position="494"/>
        <end position="503"/>
    </location>
</feature>
<feature type="compositionally biased region" description="Acidic residues" evidence="1">
    <location>
        <begin position="421"/>
        <end position="454"/>
    </location>
</feature>
<dbReference type="AlphaFoldDB" id="H0EYZ3"/>
<keyword evidence="3" id="KW-1185">Reference proteome</keyword>
<protein>
    <submittedName>
        <fullName evidence="2">Uncharacterized protein</fullName>
    </submittedName>
</protein>
<feature type="compositionally biased region" description="Basic and acidic residues" evidence="1">
    <location>
        <begin position="455"/>
        <end position="469"/>
    </location>
</feature>
<feature type="compositionally biased region" description="Polar residues" evidence="1">
    <location>
        <begin position="874"/>
        <end position="883"/>
    </location>
</feature>
<dbReference type="OrthoDB" id="5363079at2759"/>
<feature type="compositionally biased region" description="Polar residues" evidence="1">
    <location>
        <begin position="726"/>
        <end position="738"/>
    </location>
</feature>
<feature type="compositionally biased region" description="Acidic residues" evidence="1">
    <location>
        <begin position="594"/>
        <end position="608"/>
    </location>
</feature>
<feature type="region of interest" description="Disordered" evidence="1">
    <location>
        <begin position="554"/>
        <end position="695"/>
    </location>
</feature>
<dbReference type="Proteomes" id="UP000005446">
    <property type="component" value="Unassembled WGS sequence"/>
</dbReference>
<organism evidence="2 3">
    <name type="scientific">Glarea lozoyensis (strain ATCC 74030 / MF5533)</name>
    <dbReference type="NCBI Taxonomy" id="1104152"/>
    <lineage>
        <taxon>Eukaryota</taxon>
        <taxon>Fungi</taxon>
        <taxon>Dikarya</taxon>
        <taxon>Ascomycota</taxon>
        <taxon>Pezizomycotina</taxon>
        <taxon>Leotiomycetes</taxon>
        <taxon>Helotiales</taxon>
        <taxon>Helotiaceae</taxon>
        <taxon>Glarea</taxon>
    </lineage>
</organism>
<feature type="compositionally biased region" description="Acidic residues" evidence="1">
    <location>
        <begin position="294"/>
        <end position="318"/>
    </location>
</feature>
<accession>H0EYZ3</accession>
<feature type="compositionally biased region" description="Acidic residues" evidence="1">
    <location>
        <begin position="246"/>
        <end position="269"/>
    </location>
</feature>
<sequence length="976" mass="107218">MDEGCQTVEVAMDDAAEALASFSRQAVNVGSIPYPGLPLVSPLISRGLDFSANHPILSSESAEGDGTQSQHTSLEDRQEDIYGASPQGLRHGAFTTAPSMFERSASQSANEVPSNNVTEDHFMAPELYEQIHEVTSALPSDDKDLSDHERFYVEEETDGNVQNRSRSPSSSPLVPAQMKYPDLDDYSQQPPIPLWANEPPAVTYPEFGISETEQYEHRSSSRAPVSAPMSRSQSGQSQAQAVDLTESSDEEGQSQQDDDADGEAEEISYPDELRKERSLDQRHTATRKERMDCEDLDEETYENDEQYMSDEPQEDSEDEVHYKYDVDGDGNYIDSAGNVIPGPGVPYTEGSEENYGSDEGSYDDEEEVSGQEDYSETSARAPAAPVFIDLLSSDDEEDTAQPGTAESLGTEPQTASRQDSSSEEEGEEDDEDDEENDEEQDDEQEQEEGEEEEEREKMNFESIRTKTLLEDAEDSVNEQDPENIDASNEGDQQLSEDEMEVDEIVPSNANLESSPHSEIHDEETEVLVEDTQVVVEIKTTVVELQQLEDSRIFRQDSVPLALEPSIAEDSKHDAEEEEPETEKLEHDSPRNVDVDDSENPTIVDEQEDVNSPLKKPIVEVVVTDAMDIDRNDSEDHEKDHSVADEQSSERAVPASNDSVVRTVEQPADDTVEEESGAIIAQVDDEASDEEAEEAVETLEEEFAEIVSEAVDEAVVEVMAAHDHDASASNGNDADQQESLPLKHLGDDNKRPDALELPEDVKQLLKRAEEVKHLLTPEHTQGSRATPAIETSFNNSNDSQVSTILSPKEPSHTVSNTQPDGLSNTEATEKAPSLRVTRARGKVATTEALSDNPTEDLVQGTATAERAETPKQIASPRNSQTTKGEPTLSPEISDATHVSSVSRGFALRSDQTGASSWAVFKGGDEVQAKGPPVEYGDEEKDHISQLRHWYGTLDSTAMVKINRANSEKGMGSPTGKL</sequence>
<feature type="compositionally biased region" description="Basic and acidic residues" evidence="1">
    <location>
        <begin position="271"/>
        <end position="293"/>
    </location>
</feature>
<feature type="compositionally biased region" description="Polar residues" evidence="1">
    <location>
        <begin position="777"/>
        <end position="804"/>
    </location>
</feature>
<feature type="compositionally biased region" description="Low complexity" evidence="1">
    <location>
        <begin position="230"/>
        <end position="241"/>
    </location>
</feature>
<feature type="compositionally biased region" description="Acidic residues" evidence="1">
    <location>
        <begin position="666"/>
        <end position="675"/>
    </location>
</feature>
<comment type="caution">
    <text evidence="2">The sequence shown here is derived from an EMBL/GenBank/DDBJ whole genome shotgun (WGS) entry which is preliminary data.</text>
</comment>
<proteinExistence type="predicted"/>
<feature type="compositionally biased region" description="Acidic residues" evidence="1">
    <location>
        <begin position="470"/>
        <end position="483"/>
    </location>
</feature>
<feature type="compositionally biased region" description="Basic and acidic residues" evidence="1">
    <location>
        <begin position="581"/>
        <end position="593"/>
    </location>
</feature>
<feature type="compositionally biased region" description="Basic and acidic residues" evidence="1">
    <location>
        <begin position="627"/>
        <end position="643"/>
    </location>
</feature>
<dbReference type="InParanoid" id="H0EYZ3"/>
<dbReference type="HOGENOM" id="CLU_304421_0_0_1"/>
<evidence type="ECO:0000313" key="2">
    <source>
        <dbReference type="EMBL" id="EHK96261.1"/>
    </source>
</evidence>
<gene>
    <name evidence="2" type="ORF">M7I_8055</name>
</gene>
<name>H0EYZ3_GLAL7</name>
<dbReference type="EMBL" id="AGUE01000263">
    <property type="protein sequence ID" value="EHK96261.1"/>
    <property type="molecule type" value="Genomic_DNA"/>
</dbReference>
<feature type="compositionally biased region" description="Polar residues" evidence="1">
    <location>
        <begin position="811"/>
        <end position="825"/>
    </location>
</feature>
<feature type="compositionally biased region" description="Acidic residues" evidence="1">
    <location>
        <begin position="682"/>
        <end position="695"/>
    </location>
</feature>
<evidence type="ECO:0000256" key="1">
    <source>
        <dbReference type="SAM" id="MobiDB-lite"/>
    </source>
</evidence>
<evidence type="ECO:0000313" key="3">
    <source>
        <dbReference type="Proteomes" id="UP000005446"/>
    </source>
</evidence>
<feature type="region of interest" description="Disordered" evidence="1">
    <location>
        <begin position="154"/>
        <end position="523"/>
    </location>
</feature>
<feature type="region of interest" description="Disordered" evidence="1">
    <location>
        <begin position="720"/>
        <end position="895"/>
    </location>
</feature>
<reference evidence="2 3" key="1">
    <citation type="journal article" date="2012" name="Eukaryot. Cell">
        <title>Genome sequence of the fungus Glarea lozoyensis: the first genome sequence of a species from the Helotiaceae family.</title>
        <authorList>
            <person name="Youssar L."/>
            <person name="Gruening B.A."/>
            <person name="Erxleben A."/>
            <person name="Guenther S."/>
            <person name="Huettel W."/>
        </authorList>
    </citation>
    <scope>NUCLEOTIDE SEQUENCE [LARGE SCALE GENOMIC DNA]</scope>
    <source>
        <strain evidence="3">ATCC 74030 / MF5533</strain>
    </source>
</reference>
<feature type="compositionally biased region" description="Basic and acidic residues" evidence="1">
    <location>
        <begin position="743"/>
        <end position="775"/>
    </location>
</feature>
<feature type="compositionally biased region" description="Polar residues" evidence="1">
    <location>
        <begin position="507"/>
        <end position="516"/>
    </location>
</feature>
<feature type="compositionally biased region" description="Acidic residues" evidence="1">
    <location>
        <begin position="350"/>
        <end position="375"/>
    </location>
</feature>